<dbReference type="PANTHER" id="PTHR27005:SF499">
    <property type="entry name" value="PROTEIN KINASE DOMAIN-CONTAINING PROTEIN"/>
    <property type="match status" value="1"/>
</dbReference>
<dbReference type="SUPFAM" id="SSF56112">
    <property type="entry name" value="Protein kinase-like (PK-like)"/>
    <property type="match status" value="1"/>
</dbReference>
<evidence type="ECO:0000256" key="3">
    <source>
        <dbReference type="ARBA" id="ARBA00047558"/>
    </source>
</evidence>
<name>A0A2C9UXT2_MANES</name>
<dbReference type="GO" id="GO:0005524">
    <property type="term" value="F:ATP binding"/>
    <property type="evidence" value="ECO:0007669"/>
    <property type="project" value="UniProtKB-KW"/>
</dbReference>
<sequence length="352" mass="40074">MIACFRPKNKDKKAVEETCLMINGRTLLETSIAFNNGRGSNPTRCFSVKELNSATDNFHPSKIFWDDGPYKLYSGVLQDRPIILKKFEEQRAREYSIREIVFASEFSSHKNVLKLLGCCLETEIPFLVFESEKNGTLHDHIYDPYASNFRPLTWKTRLKIALGVANAIAFLHTAFPKPIIHKDIKPSNILLDEDYVPKLVDFTLSESIPEGHFYVEHALRRENVPAGVLGFLAPEYFMKRLINEKVDIYGFGVVLLSLLTGKRPQNPFPSASPGNCSLVQIVKKYVDNQMFNETLVDPAVLEEEPWPGKELQLQNFALLALQCACDLEDNRPEIIDVAKQLRQMYQSVISNC</sequence>
<evidence type="ECO:0000313" key="7">
    <source>
        <dbReference type="Proteomes" id="UP000091857"/>
    </source>
</evidence>
<evidence type="ECO:0000256" key="2">
    <source>
        <dbReference type="ARBA" id="ARBA00022840"/>
    </source>
</evidence>
<dbReference type="PANTHER" id="PTHR27005">
    <property type="entry name" value="WALL-ASSOCIATED RECEPTOR KINASE-LIKE 21"/>
    <property type="match status" value="1"/>
</dbReference>
<keyword evidence="2" id="KW-0067">ATP-binding</keyword>
<dbReference type="Gramene" id="Manes.11G035700.7.v8.1">
    <property type="protein sequence ID" value="Manes.11G035700.7.v8.1.CDS.1"/>
    <property type="gene ID" value="Manes.11G035700.v8.1"/>
</dbReference>
<dbReference type="InterPro" id="IPR008271">
    <property type="entry name" value="Ser/Thr_kinase_AS"/>
</dbReference>
<dbReference type="PROSITE" id="PS50011">
    <property type="entry name" value="PROTEIN_KINASE_DOM"/>
    <property type="match status" value="1"/>
</dbReference>
<feature type="domain" description="Protein kinase" evidence="5">
    <location>
        <begin position="30"/>
        <end position="352"/>
    </location>
</feature>
<keyword evidence="7" id="KW-1185">Reference proteome</keyword>
<evidence type="ECO:0000256" key="1">
    <source>
        <dbReference type="ARBA" id="ARBA00022741"/>
    </source>
</evidence>
<dbReference type="Proteomes" id="UP000091857">
    <property type="component" value="Chromosome 11"/>
</dbReference>
<dbReference type="OrthoDB" id="75710at2759"/>
<dbReference type="GO" id="GO:0004672">
    <property type="term" value="F:protein kinase activity"/>
    <property type="evidence" value="ECO:0007669"/>
    <property type="project" value="InterPro"/>
</dbReference>
<dbReference type="GO" id="GO:0007166">
    <property type="term" value="P:cell surface receptor signaling pathway"/>
    <property type="evidence" value="ECO:0000318"/>
    <property type="project" value="GO_Central"/>
</dbReference>
<organism evidence="6 7">
    <name type="scientific">Manihot esculenta</name>
    <name type="common">Cassava</name>
    <name type="synonym">Jatropha manihot</name>
    <dbReference type="NCBI Taxonomy" id="3983"/>
    <lineage>
        <taxon>Eukaryota</taxon>
        <taxon>Viridiplantae</taxon>
        <taxon>Streptophyta</taxon>
        <taxon>Embryophyta</taxon>
        <taxon>Tracheophyta</taxon>
        <taxon>Spermatophyta</taxon>
        <taxon>Magnoliopsida</taxon>
        <taxon>eudicotyledons</taxon>
        <taxon>Gunneridae</taxon>
        <taxon>Pentapetalae</taxon>
        <taxon>rosids</taxon>
        <taxon>fabids</taxon>
        <taxon>Malpighiales</taxon>
        <taxon>Euphorbiaceae</taxon>
        <taxon>Crotonoideae</taxon>
        <taxon>Manihoteae</taxon>
        <taxon>Manihot</taxon>
    </lineage>
</organism>
<dbReference type="AlphaFoldDB" id="A0A2C9UXT2"/>
<dbReference type="InterPro" id="IPR000719">
    <property type="entry name" value="Prot_kinase_dom"/>
</dbReference>
<comment type="caution">
    <text evidence="6">The sequence shown here is derived from an EMBL/GenBank/DDBJ whole genome shotgun (WGS) entry which is preliminary data.</text>
</comment>
<evidence type="ECO:0000313" key="6">
    <source>
        <dbReference type="EMBL" id="OAY36633.1"/>
    </source>
</evidence>
<gene>
    <name evidence="6" type="ORF">MANES_11G035700v8</name>
</gene>
<dbReference type="Gene3D" id="1.10.510.10">
    <property type="entry name" value="Transferase(Phosphotransferase) domain 1"/>
    <property type="match status" value="1"/>
</dbReference>
<dbReference type="Gramene" id="Manes.11G035700.3.v8.1">
    <property type="protein sequence ID" value="Manes.11G035700.3.v8.1.CDS.1"/>
    <property type="gene ID" value="Manes.11G035700.v8.1"/>
</dbReference>
<proteinExistence type="predicted"/>
<evidence type="ECO:0000256" key="4">
    <source>
        <dbReference type="ARBA" id="ARBA00047951"/>
    </source>
</evidence>
<dbReference type="EMBL" id="CM004397">
    <property type="protein sequence ID" value="OAY36633.1"/>
    <property type="molecule type" value="Genomic_DNA"/>
</dbReference>
<dbReference type="PROSITE" id="PS00108">
    <property type="entry name" value="PROTEIN_KINASE_ST"/>
    <property type="match status" value="1"/>
</dbReference>
<dbReference type="InterPro" id="IPR045274">
    <property type="entry name" value="WAK-like"/>
</dbReference>
<protein>
    <recommendedName>
        <fullName evidence="5">Protein kinase domain-containing protein</fullName>
    </recommendedName>
</protein>
<dbReference type="Pfam" id="PF00069">
    <property type="entry name" value="Pkinase"/>
    <property type="match status" value="1"/>
</dbReference>
<dbReference type="Gramene" id="Manes.11G035700.4.v8.1">
    <property type="protein sequence ID" value="Manes.11G035700.4.v8.1.CDS.1"/>
    <property type="gene ID" value="Manes.11G035700.v8.1"/>
</dbReference>
<dbReference type="Gene3D" id="3.30.200.20">
    <property type="entry name" value="Phosphorylase Kinase, domain 1"/>
    <property type="match status" value="1"/>
</dbReference>
<evidence type="ECO:0000259" key="5">
    <source>
        <dbReference type="PROSITE" id="PS50011"/>
    </source>
</evidence>
<dbReference type="InterPro" id="IPR011009">
    <property type="entry name" value="Kinase-like_dom_sf"/>
</dbReference>
<dbReference type="Gramene" id="Manes.11G035700.6.v8.1">
    <property type="protein sequence ID" value="Manes.11G035700.6.v8.1.CDS.1"/>
    <property type="gene ID" value="Manes.11G035700.v8.1"/>
</dbReference>
<dbReference type="GO" id="GO:0006952">
    <property type="term" value="P:defense response"/>
    <property type="evidence" value="ECO:0000318"/>
    <property type="project" value="GO_Central"/>
</dbReference>
<dbReference type="STRING" id="3983.A0A2C9UXT2"/>
<dbReference type="SMART" id="SM00220">
    <property type="entry name" value="S_TKc"/>
    <property type="match status" value="1"/>
</dbReference>
<reference evidence="7" key="1">
    <citation type="journal article" date="2016" name="Nat. Biotechnol.">
        <title>Sequencing wild and cultivated cassava and related species reveals extensive interspecific hybridization and genetic diversity.</title>
        <authorList>
            <person name="Bredeson J.V."/>
            <person name="Lyons J.B."/>
            <person name="Prochnik S.E."/>
            <person name="Wu G.A."/>
            <person name="Ha C.M."/>
            <person name="Edsinger-Gonzales E."/>
            <person name="Grimwood J."/>
            <person name="Schmutz J."/>
            <person name="Rabbi I.Y."/>
            <person name="Egesi C."/>
            <person name="Nauluvula P."/>
            <person name="Lebot V."/>
            <person name="Ndunguru J."/>
            <person name="Mkamilo G."/>
            <person name="Bart R.S."/>
            <person name="Setter T.L."/>
            <person name="Gleadow R.M."/>
            <person name="Kulakow P."/>
            <person name="Ferguson M.E."/>
            <person name="Rounsley S."/>
            <person name="Rokhsar D.S."/>
        </authorList>
    </citation>
    <scope>NUCLEOTIDE SEQUENCE [LARGE SCALE GENOMIC DNA]</scope>
    <source>
        <strain evidence="7">cv. AM560-2</strain>
    </source>
</reference>
<comment type="catalytic activity">
    <reaction evidence="3">
        <text>L-seryl-[protein] + ATP = O-phospho-L-seryl-[protein] + ADP + H(+)</text>
        <dbReference type="Rhea" id="RHEA:17989"/>
        <dbReference type="Rhea" id="RHEA-COMP:9863"/>
        <dbReference type="Rhea" id="RHEA-COMP:11604"/>
        <dbReference type="ChEBI" id="CHEBI:15378"/>
        <dbReference type="ChEBI" id="CHEBI:29999"/>
        <dbReference type="ChEBI" id="CHEBI:30616"/>
        <dbReference type="ChEBI" id="CHEBI:83421"/>
        <dbReference type="ChEBI" id="CHEBI:456216"/>
    </reaction>
</comment>
<keyword evidence="1" id="KW-0547">Nucleotide-binding</keyword>
<accession>A0A2C9UXT2</accession>
<dbReference type="GO" id="GO:0005886">
    <property type="term" value="C:plasma membrane"/>
    <property type="evidence" value="ECO:0000318"/>
    <property type="project" value="GO_Central"/>
</dbReference>
<comment type="catalytic activity">
    <reaction evidence="4">
        <text>L-threonyl-[protein] + ATP = O-phospho-L-threonyl-[protein] + ADP + H(+)</text>
        <dbReference type="Rhea" id="RHEA:46608"/>
        <dbReference type="Rhea" id="RHEA-COMP:11060"/>
        <dbReference type="Rhea" id="RHEA-COMP:11605"/>
        <dbReference type="ChEBI" id="CHEBI:15378"/>
        <dbReference type="ChEBI" id="CHEBI:30013"/>
        <dbReference type="ChEBI" id="CHEBI:30616"/>
        <dbReference type="ChEBI" id="CHEBI:61977"/>
        <dbReference type="ChEBI" id="CHEBI:456216"/>
    </reaction>
</comment>